<dbReference type="EMBL" id="ABJB010131059">
    <property type="status" value="NOT_ANNOTATED_CDS"/>
    <property type="molecule type" value="Genomic_DNA"/>
</dbReference>
<dbReference type="EMBL" id="DS969288">
    <property type="protein sequence ID" value="EEC19928.1"/>
    <property type="molecule type" value="Genomic_DNA"/>
</dbReference>
<evidence type="ECO:0000313" key="3">
    <source>
        <dbReference type="Proteomes" id="UP000001555"/>
    </source>
</evidence>
<reference evidence="1 3" key="1">
    <citation type="submission" date="2008-03" db="EMBL/GenBank/DDBJ databases">
        <title>Annotation of Ixodes scapularis.</title>
        <authorList>
            <consortium name="Ixodes scapularis Genome Project Consortium"/>
            <person name="Caler E."/>
            <person name="Hannick L.I."/>
            <person name="Bidwell S."/>
            <person name="Joardar V."/>
            <person name="Thiagarajan M."/>
            <person name="Amedeo P."/>
            <person name="Galinsky K.J."/>
            <person name="Schobel S."/>
            <person name="Inman J."/>
            <person name="Hostetler J."/>
            <person name="Miller J."/>
            <person name="Hammond M."/>
            <person name="Megy K."/>
            <person name="Lawson D."/>
            <person name="Kodira C."/>
            <person name="Sutton G."/>
            <person name="Meyer J."/>
            <person name="Hill C.A."/>
            <person name="Birren B."/>
            <person name="Nene V."/>
            <person name="Collins F."/>
            <person name="Alarcon-Chaidez F."/>
            <person name="Wikel S."/>
            <person name="Strausberg R."/>
        </authorList>
    </citation>
    <scope>NUCLEOTIDE SEQUENCE [LARGE SCALE GENOMIC DNA]</scope>
    <source>
        <strain evidence="3">Wikel</strain>
        <strain evidence="1">Wikel colony</strain>
    </source>
</reference>
<name>B7QM56_IXOSC</name>
<accession>B7QM56</accession>
<dbReference type="PaxDb" id="6945-B7QM56"/>
<dbReference type="VEuPathDB" id="VectorBase:ISCI015077"/>
<sequence length="116" mass="13118">MCSAWKHDGLLAVEAARTGGGANPVGPLNEVETRILAIFGRGSSRGCSGLHPRQSLPLSSEASKRWRSHLDKLVHLLRNMKKTRTSRAGTDDIEDPMAWPHFEQMYFVRDRLEHRR</sequence>
<gene>
    <name evidence="1" type="ORF">IscW_ISCW015077</name>
</gene>
<dbReference type="EMBL" id="ABJB010144530">
    <property type="status" value="NOT_ANNOTATED_CDS"/>
    <property type="molecule type" value="Genomic_DNA"/>
</dbReference>
<proteinExistence type="predicted"/>
<evidence type="ECO:0000313" key="1">
    <source>
        <dbReference type="EMBL" id="EEC19928.1"/>
    </source>
</evidence>
<dbReference type="AlphaFoldDB" id="B7QM56"/>
<reference evidence="2" key="2">
    <citation type="submission" date="2020-05" db="UniProtKB">
        <authorList>
            <consortium name="EnsemblMetazoa"/>
        </authorList>
    </citation>
    <scope>IDENTIFICATION</scope>
    <source>
        <strain evidence="2">wikel</strain>
    </source>
</reference>
<dbReference type="InParanoid" id="B7QM56"/>
<organism>
    <name type="scientific">Ixodes scapularis</name>
    <name type="common">Black-legged tick</name>
    <name type="synonym">Deer tick</name>
    <dbReference type="NCBI Taxonomy" id="6945"/>
    <lineage>
        <taxon>Eukaryota</taxon>
        <taxon>Metazoa</taxon>
        <taxon>Ecdysozoa</taxon>
        <taxon>Arthropoda</taxon>
        <taxon>Chelicerata</taxon>
        <taxon>Arachnida</taxon>
        <taxon>Acari</taxon>
        <taxon>Parasitiformes</taxon>
        <taxon>Ixodida</taxon>
        <taxon>Ixodoidea</taxon>
        <taxon>Ixodidae</taxon>
        <taxon>Ixodinae</taxon>
        <taxon>Ixodes</taxon>
    </lineage>
</organism>
<dbReference type="Proteomes" id="UP000001555">
    <property type="component" value="Unassembled WGS sequence"/>
</dbReference>
<protein>
    <submittedName>
        <fullName evidence="1 2">Uncharacterized protein</fullName>
    </submittedName>
</protein>
<dbReference type="EnsemblMetazoa" id="ISCW015077-RA">
    <property type="protein sequence ID" value="ISCW015077-PA"/>
    <property type="gene ID" value="ISCW015077"/>
</dbReference>
<dbReference type="VEuPathDB" id="VectorBase:ISCW015077"/>
<dbReference type="EMBL" id="ABJB011068129">
    <property type="status" value="NOT_ANNOTATED_CDS"/>
    <property type="molecule type" value="Genomic_DNA"/>
</dbReference>
<keyword evidence="3" id="KW-1185">Reference proteome</keyword>
<dbReference type="HOGENOM" id="CLU_2099570_0_0_1"/>
<evidence type="ECO:0000313" key="2">
    <source>
        <dbReference type="EnsemblMetazoa" id="ISCW015077-PA"/>
    </source>
</evidence>